<evidence type="ECO:0000256" key="4">
    <source>
        <dbReference type="ARBA" id="ARBA00023136"/>
    </source>
</evidence>
<dbReference type="Proteomes" id="UP001142175">
    <property type="component" value="Unassembled WGS sequence"/>
</dbReference>
<dbReference type="InterPro" id="IPR012340">
    <property type="entry name" value="NA-bd_OB-fold"/>
</dbReference>
<evidence type="ECO:0000259" key="7">
    <source>
        <dbReference type="Pfam" id="PF24961"/>
    </source>
</evidence>
<evidence type="ECO:0000256" key="3">
    <source>
        <dbReference type="ARBA" id="ARBA00022989"/>
    </source>
</evidence>
<organism evidence="8 9">
    <name type="scientific">Aquiflexum gelatinilyticum</name>
    <dbReference type="NCBI Taxonomy" id="2961943"/>
    <lineage>
        <taxon>Bacteria</taxon>
        <taxon>Pseudomonadati</taxon>
        <taxon>Bacteroidota</taxon>
        <taxon>Cytophagia</taxon>
        <taxon>Cytophagales</taxon>
        <taxon>Cyclobacteriaceae</taxon>
        <taxon>Aquiflexum</taxon>
    </lineage>
</organism>
<dbReference type="GO" id="GO:0005886">
    <property type="term" value="C:plasma membrane"/>
    <property type="evidence" value="ECO:0007669"/>
    <property type="project" value="TreeGrafter"/>
</dbReference>
<dbReference type="PANTHER" id="PTHR33507:SF3">
    <property type="entry name" value="INNER MEMBRANE PROTEIN YBBJ"/>
    <property type="match status" value="1"/>
</dbReference>
<keyword evidence="9" id="KW-1185">Reference proteome</keyword>
<proteinExistence type="predicted"/>
<accession>A0A9X2T3A6</accession>
<evidence type="ECO:0000256" key="1">
    <source>
        <dbReference type="ARBA" id="ARBA00004141"/>
    </source>
</evidence>
<sequence length="152" mass="16407">MVWFILSTLLLIGLILVIAEILFVPGTTVVGIIGVLVTAVGIYYAFVTFDRQVASMVLVASLVLNFGALIYGFRTGAWKKFALKSAIKSRAFDDRLKGLEVGMKGITISDVKPIGKAEIGEGIYEVKSESGFISVGTSVFITKLENNTIIIK</sequence>
<comment type="caution">
    <text evidence="8">The sequence shown here is derived from an EMBL/GenBank/DDBJ whole genome shotgun (WGS) entry which is preliminary data.</text>
</comment>
<feature type="transmembrane region" description="Helical" evidence="5">
    <location>
        <begin position="53"/>
        <end position="73"/>
    </location>
</feature>
<comment type="subcellular location">
    <subcellularLocation>
        <location evidence="1">Membrane</location>
        <topology evidence="1">Multi-pass membrane protein</topology>
    </subcellularLocation>
</comment>
<evidence type="ECO:0000313" key="9">
    <source>
        <dbReference type="Proteomes" id="UP001142175"/>
    </source>
</evidence>
<gene>
    <name evidence="8" type="ORF">NU887_20610</name>
</gene>
<evidence type="ECO:0000313" key="8">
    <source>
        <dbReference type="EMBL" id="MCR9017451.1"/>
    </source>
</evidence>
<dbReference type="Gene3D" id="2.40.50.140">
    <property type="entry name" value="Nucleic acid-binding proteins"/>
    <property type="match status" value="1"/>
</dbReference>
<evidence type="ECO:0000259" key="6">
    <source>
        <dbReference type="Pfam" id="PF01957"/>
    </source>
</evidence>
<keyword evidence="2 5" id="KW-0812">Transmembrane</keyword>
<dbReference type="InterPro" id="IPR052165">
    <property type="entry name" value="Membrane_assoc_protease"/>
</dbReference>
<evidence type="ECO:0000256" key="5">
    <source>
        <dbReference type="SAM" id="Phobius"/>
    </source>
</evidence>
<feature type="domain" description="NfeD integral membrane" evidence="7">
    <location>
        <begin position="8"/>
        <end position="71"/>
    </location>
</feature>
<dbReference type="Pfam" id="PF01957">
    <property type="entry name" value="NfeD"/>
    <property type="match status" value="1"/>
</dbReference>
<protein>
    <submittedName>
        <fullName evidence="8">Nodulation protein NfeD</fullName>
    </submittedName>
</protein>
<dbReference type="InterPro" id="IPR056739">
    <property type="entry name" value="NfeD_membrane"/>
</dbReference>
<name>A0A9X2T3A6_9BACT</name>
<dbReference type="EMBL" id="JANSUY010000030">
    <property type="protein sequence ID" value="MCR9017451.1"/>
    <property type="molecule type" value="Genomic_DNA"/>
</dbReference>
<feature type="domain" description="NfeD-like C-terminal" evidence="6">
    <location>
        <begin position="101"/>
        <end position="152"/>
    </location>
</feature>
<dbReference type="PANTHER" id="PTHR33507">
    <property type="entry name" value="INNER MEMBRANE PROTEIN YBBJ"/>
    <property type="match status" value="1"/>
</dbReference>
<keyword evidence="4 5" id="KW-0472">Membrane</keyword>
<dbReference type="Pfam" id="PF24961">
    <property type="entry name" value="NfeD_membrane"/>
    <property type="match status" value="1"/>
</dbReference>
<dbReference type="RefSeq" id="WP_258425285.1">
    <property type="nucleotide sequence ID" value="NZ_JANSUY010000030.1"/>
</dbReference>
<reference evidence="8" key="1">
    <citation type="submission" date="2022-08" db="EMBL/GenBank/DDBJ databases">
        <authorList>
            <person name="Zhang D."/>
        </authorList>
    </citation>
    <scope>NUCLEOTIDE SEQUENCE</scope>
    <source>
        <strain evidence="8">XJ19-11</strain>
    </source>
</reference>
<feature type="transmembrane region" description="Helical" evidence="5">
    <location>
        <begin position="29"/>
        <end position="46"/>
    </location>
</feature>
<evidence type="ECO:0000256" key="2">
    <source>
        <dbReference type="ARBA" id="ARBA00022692"/>
    </source>
</evidence>
<keyword evidence="3 5" id="KW-1133">Transmembrane helix</keyword>
<dbReference type="InterPro" id="IPR002810">
    <property type="entry name" value="NfeD-like_C"/>
</dbReference>
<dbReference type="AlphaFoldDB" id="A0A9X2T3A6"/>